<feature type="domain" description="Glutamyl/glutaminyl-tRNA synthetase class Ib catalytic" evidence="9">
    <location>
        <begin position="16"/>
        <end position="270"/>
    </location>
</feature>
<dbReference type="Gene3D" id="3.40.50.620">
    <property type="entry name" value="HUPs"/>
    <property type="match status" value="1"/>
</dbReference>
<keyword evidence="6 7" id="KW-0030">Aminoacyl-tRNA synthetase</keyword>
<dbReference type="AlphaFoldDB" id="A0A4P7W257"/>
<feature type="short sequence motif" description="'HIGH' region" evidence="7">
    <location>
        <begin position="19"/>
        <end position="29"/>
    </location>
</feature>
<feature type="binding site" evidence="7">
    <location>
        <position position="143"/>
    </location>
    <ligand>
        <name>Zn(2+)</name>
        <dbReference type="ChEBI" id="CHEBI:29105"/>
    </ligand>
</feature>
<name>A0A4P7W257_9BACT</name>
<comment type="cofactor">
    <cofactor evidence="7">
        <name>Zn(2+)</name>
        <dbReference type="ChEBI" id="CHEBI:29105"/>
    </cofactor>
    <text evidence="7">Binds 1 zinc ion per subunit.</text>
</comment>
<keyword evidence="5 7" id="KW-0067">ATP-binding</keyword>
<dbReference type="PANTHER" id="PTHR43311">
    <property type="entry name" value="GLUTAMATE--TRNA LIGASE"/>
    <property type="match status" value="1"/>
</dbReference>
<dbReference type="InterPro" id="IPR000924">
    <property type="entry name" value="Glu/Gln-tRNA-synth"/>
</dbReference>
<dbReference type="Pfam" id="PF00749">
    <property type="entry name" value="tRNA-synt_1c"/>
    <property type="match status" value="1"/>
</dbReference>
<keyword evidence="11" id="KW-1185">Reference proteome</keyword>
<dbReference type="NCBIfam" id="TIGR03838">
    <property type="entry name" value="queuosine_YadB"/>
    <property type="match status" value="1"/>
</dbReference>
<dbReference type="GO" id="GO:0005829">
    <property type="term" value="C:cytosol"/>
    <property type="evidence" value="ECO:0007669"/>
    <property type="project" value="TreeGrafter"/>
</dbReference>
<keyword evidence="2 7" id="KW-0479">Metal-binding</keyword>
<evidence type="ECO:0000256" key="8">
    <source>
        <dbReference type="RuleBase" id="RU363037"/>
    </source>
</evidence>
<evidence type="ECO:0000256" key="7">
    <source>
        <dbReference type="HAMAP-Rule" id="MF_01428"/>
    </source>
</evidence>
<feature type="binding site" evidence="7">
    <location>
        <position position="222"/>
    </location>
    <ligand>
        <name>L-glutamate</name>
        <dbReference type="ChEBI" id="CHEBI:29985"/>
    </ligand>
</feature>
<dbReference type="SUPFAM" id="SSF52374">
    <property type="entry name" value="Nucleotidylyl transferase"/>
    <property type="match status" value="1"/>
</dbReference>
<evidence type="ECO:0000256" key="6">
    <source>
        <dbReference type="ARBA" id="ARBA00023146"/>
    </source>
</evidence>
<sequence>MDVSTNKENHAAPVGRFAPSPTGRMHLGNIFTAVLSWLSIRSRGGKWILRIEDLDPQRSKYEYARQLEDDLQWLGLTWDEGGIDDIGPHGPYRQSLRGDIYNQYLTRLKSTGLTYPCFCTRADIMATQAPHQSDGRVIYKGTCRPEEFPSCEPLQEPARRHATRLFVPNEEIEFNDGVFGKQHSNLATDCGDFILQRADGAWAYQLAVVVDDGLMGVTEVVRGSDLLLSTAQQLYLYNLLEFKVPAYVHLPLICNTEMRRLSKRDQSLSMEALRLCYSPDEIIGHIAALANLIPSYSPCSLKELIKLFSWDKIPKTMSIVHGDISQ</sequence>
<evidence type="ECO:0000256" key="5">
    <source>
        <dbReference type="ARBA" id="ARBA00022840"/>
    </source>
</evidence>
<dbReference type="RefSeq" id="WP_136414925.1">
    <property type="nucleotide sequence ID" value="NZ_CP039396.1"/>
</dbReference>
<evidence type="ECO:0000256" key="1">
    <source>
        <dbReference type="ARBA" id="ARBA00022598"/>
    </source>
</evidence>
<reference evidence="11" key="1">
    <citation type="submission" date="2019-02" db="EMBL/GenBank/DDBJ databases">
        <title>Isolation and identification of novel species under the genus Muribaculum.</title>
        <authorList>
            <person name="Miyake S."/>
            <person name="Ding Y."/>
            <person name="Low A."/>
            <person name="Soh M."/>
            <person name="Seedorf H."/>
        </authorList>
    </citation>
    <scope>NUCLEOTIDE SEQUENCE [LARGE SCALE GENOMIC DNA]</scope>
    <source>
        <strain evidence="11">H5</strain>
    </source>
</reference>
<dbReference type="PRINTS" id="PR00987">
    <property type="entry name" value="TRNASYNTHGLU"/>
</dbReference>
<dbReference type="InterPro" id="IPR020058">
    <property type="entry name" value="Glu/Gln-tRNA-synth_Ib_cat-dom"/>
</dbReference>
<dbReference type="GO" id="GO:0006400">
    <property type="term" value="P:tRNA modification"/>
    <property type="evidence" value="ECO:0007669"/>
    <property type="project" value="InterPro"/>
</dbReference>
<dbReference type="GO" id="GO:0006424">
    <property type="term" value="P:glutamyl-tRNA aminoacylation"/>
    <property type="evidence" value="ECO:0007669"/>
    <property type="project" value="InterPro"/>
</dbReference>
<dbReference type="GO" id="GO:0004818">
    <property type="term" value="F:glutamate-tRNA ligase activity"/>
    <property type="evidence" value="ECO:0007669"/>
    <property type="project" value="TreeGrafter"/>
</dbReference>
<protein>
    <recommendedName>
        <fullName evidence="7">Glutamyl-Q tRNA(Asp) synthetase</fullName>
        <shortName evidence="7">Glu-Q-RSs</shortName>
        <ecNumber evidence="7">6.1.1.-</ecNumber>
    </recommendedName>
</protein>
<feature type="binding site" evidence="7">
    <location>
        <position position="263"/>
    </location>
    <ligand>
        <name>ATP</name>
        <dbReference type="ChEBI" id="CHEBI:30616"/>
    </ligand>
</feature>
<dbReference type="InterPro" id="IPR022380">
    <property type="entry name" value="Glu-Q_tRNA(Asp)_Synthase"/>
</dbReference>
<comment type="similarity">
    <text evidence="7">Belongs to the class-I aminoacyl-tRNA synthetase family. GluQ subfamily.</text>
</comment>
<feature type="short sequence motif" description="'KMSKS' region" evidence="7">
    <location>
        <begin position="260"/>
        <end position="264"/>
    </location>
</feature>
<keyword evidence="8" id="KW-0648">Protein biosynthesis</keyword>
<dbReference type="NCBIfam" id="NF004314">
    <property type="entry name" value="PRK05710.1-3"/>
    <property type="match status" value="1"/>
</dbReference>
<evidence type="ECO:0000256" key="4">
    <source>
        <dbReference type="ARBA" id="ARBA00022833"/>
    </source>
</evidence>
<keyword evidence="1 7" id="KW-0436">Ligase</keyword>
<dbReference type="GO" id="GO:0005524">
    <property type="term" value="F:ATP binding"/>
    <property type="evidence" value="ECO:0007669"/>
    <property type="project" value="UniProtKB-KW"/>
</dbReference>
<evidence type="ECO:0000313" key="11">
    <source>
        <dbReference type="Proteomes" id="UP000297149"/>
    </source>
</evidence>
<evidence type="ECO:0000256" key="2">
    <source>
        <dbReference type="ARBA" id="ARBA00022723"/>
    </source>
</evidence>
<dbReference type="PANTHER" id="PTHR43311:SF1">
    <property type="entry name" value="GLUTAMYL-Q TRNA(ASP) SYNTHETASE"/>
    <property type="match status" value="1"/>
</dbReference>
<evidence type="ECO:0000256" key="3">
    <source>
        <dbReference type="ARBA" id="ARBA00022741"/>
    </source>
</evidence>
<gene>
    <name evidence="7 10" type="primary">gluQ</name>
    <name evidence="10" type="ORF">E7747_06780</name>
</gene>
<feature type="binding site" evidence="7">
    <location>
        <position position="204"/>
    </location>
    <ligand>
        <name>L-glutamate</name>
        <dbReference type="ChEBI" id="CHEBI:29985"/>
    </ligand>
</feature>
<evidence type="ECO:0000313" key="10">
    <source>
        <dbReference type="EMBL" id="QCD42004.1"/>
    </source>
</evidence>
<organism evidence="10 11">
    <name type="scientific">Duncaniella dubosii</name>
    <dbReference type="NCBI Taxonomy" id="2518971"/>
    <lineage>
        <taxon>Bacteria</taxon>
        <taxon>Pseudomonadati</taxon>
        <taxon>Bacteroidota</taxon>
        <taxon>Bacteroidia</taxon>
        <taxon>Bacteroidales</taxon>
        <taxon>Muribaculaceae</taxon>
        <taxon>Duncaniella</taxon>
    </lineage>
</organism>
<dbReference type="HAMAP" id="MF_01428">
    <property type="entry name" value="Glu_Q_tRNA_synth"/>
    <property type="match status" value="1"/>
</dbReference>
<dbReference type="KEGG" id="ddb:E7747_06780"/>
<feature type="binding site" evidence="7">
    <location>
        <position position="139"/>
    </location>
    <ligand>
        <name>Zn(2+)</name>
        <dbReference type="ChEBI" id="CHEBI:29105"/>
    </ligand>
</feature>
<keyword evidence="4 7" id="KW-0862">Zinc</keyword>
<dbReference type="EC" id="6.1.1.-" evidence="7"/>
<feature type="binding site" evidence="7">
    <location>
        <begin position="16"/>
        <end position="20"/>
    </location>
    <ligand>
        <name>L-glutamate</name>
        <dbReference type="ChEBI" id="CHEBI:29985"/>
    </ligand>
</feature>
<evidence type="ECO:0000259" key="9">
    <source>
        <dbReference type="Pfam" id="PF00749"/>
    </source>
</evidence>
<keyword evidence="3 7" id="KW-0547">Nucleotide-binding</keyword>
<comment type="function">
    <text evidence="7">Catalyzes the tRNA-independent activation of glutamate in presence of ATP and the subsequent transfer of glutamate onto a tRNA(Asp). Glutamate is transferred on the 2-amino-5-(4,5-dihydroxy-2-cyclopenten-1-yl) moiety of the queuosine in the wobble position of the QUC anticodon.</text>
</comment>
<dbReference type="InterPro" id="IPR001412">
    <property type="entry name" value="aa-tRNA-synth_I_CS"/>
</dbReference>
<dbReference type="EMBL" id="CP039396">
    <property type="protein sequence ID" value="QCD42004.1"/>
    <property type="molecule type" value="Genomic_DNA"/>
</dbReference>
<dbReference type="InterPro" id="IPR049940">
    <property type="entry name" value="GluQ/Sye"/>
</dbReference>
<dbReference type="GO" id="GO:0008270">
    <property type="term" value="F:zinc ion binding"/>
    <property type="evidence" value="ECO:0007669"/>
    <property type="project" value="UniProtKB-UniRule"/>
</dbReference>
<dbReference type="InterPro" id="IPR014729">
    <property type="entry name" value="Rossmann-like_a/b/a_fold"/>
</dbReference>
<dbReference type="Proteomes" id="UP000297149">
    <property type="component" value="Chromosome"/>
</dbReference>
<feature type="binding site" evidence="7">
    <location>
        <position position="117"/>
    </location>
    <ligand>
        <name>Zn(2+)</name>
        <dbReference type="ChEBI" id="CHEBI:29105"/>
    </ligand>
</feature>
<feature type="binding site" evidence="7">
    <location>
        <position position="119"/>
    </location>
    <ligand>
        <name>Zn(2+)</name>
        <dbReference type="ChEBI" id="CHEBI:29105"/>
    </ligand>
</feature>
<proteinExistence type="inferred from homology"/>
<dbReference type="NCBIfam" id="NF004315">
    <property type="entry name" value="PRK05710.1-4"/>
    <property type="match status" value="1"/>
</dbReference>
<accession>A0A4P7W257</accession>
<feature type="binding site" evidence="7">
    <location>
        <position position="52"/>
    </location>
    <ligand>
        <name>L-glutamate</name>
        <dbReference type="ChEBI" id="CHEBI:29985"/>
    </ligand>
</feature>
<dbReference type="PROSITE" id="PS00178">
    <property type="entry name" value="AA_TRNA_LIGASE_I"/>
    <property type="match status" value="1"/>
</dbReference>